<feature type="compositionally biased region" description="Basic and acidic residues" evidence="1">
    <location>
        <begin position="339"/>
        <end position="352"/>
    </location>
</feature>
<dbReference type="RefSeq" id="XP_067063157.1">
    <property type="nucleotide sequence ID" value="XM_067206710.1"/>
</dbReference>
<name>A0A836HIG0_9TRYP</name>
<keyword evidence="3" id="KW-1185">Reference proteome</keyword>
<evidence type="ECO:0000313" key="2">
    <source>
        <dbReference type="EMBL" id="KAG5478496.1"/>
    </source>
</evidence>
<evidence type="ECO:0008006" key="4">
    <source>
        <dbReference type="Google" id="ProtNLM"/>
    </source>
</evidence>
<sequence>MLTEKSPSPTNSSYDFALRHERVKLLEKVLKQLDGSISRTVLAMREVASCLSLVGQSYHEVAQCVSGANPNGTVDQDYSISAHDRLGENYEVSLQNAATLFSAEMKSVRNGDQYLLYNGAVHQMVLMQLHKVLENTQKTRGLGDDVKAALKKAMNSRKIVHQKEAKYMRKGLALTESKLYAKQAKKMRQHDEAAEAKRRAFDAEYGSLMKRQLCLTGHTMGDFLDANTVYMANMLRVLGCLAPNGAEAIRKMADSGERLGESLGVAPGDQLSSQLRTRGVRLLGASDATLVRRGACAGPGKETFAMSSCGRSSHNFIGYCEDRCRREPSAERAPPTARALERDNDESNERCRPFRGTPQRQLISSQALVSAAPGTAGVSKGTSCAFSTGEPYPSPPLRAPSFPAALRRVDTMACSSGQMSSCHAPFGDGSAPTAALPAACVSLVTPPAQYSEERLTWQSRDRSAVLAAQVAMCGVDGARFAEPFADNPATSTRERTPHMSLQPMVLFPPDANEGCSPRQATTRTSTATTAAADAVTRQHPRRDTRKVTEASAAARGGVPRPCTASAPPGEDTEGSSVITQCQEESENSHQGRCPTHGHRPPPQQQRRLPQHTQRNAAPENLAQFQAMAVEGGFGASSYQWCSDGVDSEPGGVSGRSHNVSTGYGLDSPVPTPQGCARDTRAWEDAQVRP</sequence>
<evidence type="ECO:0000313" key="3">
    <source>
        <dbReference type="Proteomes" id="UP000674143"/>
    </source>
</evidence>
<feature type="region of interest" description="Disordered" evidence="1">
    <location>
        <begin position="327"/>
        <end position="359"/>
    </location>
</feature>
<feature type="compositionally biased region" description="Low complexity" evidence="1">
    <location>
        <begin position="604"/>
        <end position="613"/>
    </location>
</feature>
<dbReference type="PANTHER" id="PTHR38148:SF3">
    <property type="entry name" value="BAR DOMAIN-CONTAINING PROTEIN"/>
    <property type="match status" value="1"/>
</dbReference>
<reference evidence="3" key="2">
    <citation type="journal article" date="2021" name="Sci. Data">
        <title>Chromosome-scale genome sequencing, assembly and annotation of six genomes from subfamily Leishmaniinae.</title>
        <authorList>
            <person name="Almutairi H."/>
            <person name="Urbaniak M.D."/>
            <person name="Bates M.D."/>
            <person name="Jariyapan N."/>
            <person name="Kwakye-Nuako G."/>
            <person name="Thomaz Soccol V."/>
            <person name="Al-Salem W.S."/>
            <person name="Dillon R.J."/>
            <person name="Bates P.A."/>
            <person name="Gatherer D."/>
        </authorList>
    </citation>
    <scope>NUCLEOTIDE SEQUENCE [LARGE SCALE GENOMIC DNA]</scope>
</reference>
<protein>
    <recommendedName>
        <fullName evidence="4">BAR domain-containing protein</fullName>
    </recommendedName>
</protein>
<dbReference type="Proteomes" id="UP000674143">
    <property type="component" value="Unassembled WGS sequence"/>
</dbReference>
<dbReference type="AlphaFoldDB" id="A0A836HIG0"/>
<gene>
    <name evidence="2" type="ORF">LSCM4_04729</name>
</gene>
<dbReference type="EMBL" id="JAFHLR010000023">
    <property type="protein sequence ID" value="KAG5478496.1"/>
    <property type="molecule type" value="Genomic_DNA"/>
</dbReference>
<feature type="compositionally biased region" description="Basic and acidic residues" evidence="1">
    <location>
        <begin position="677"/>
        <end position="689"/>
    </location>
</feature>
<accession>A0A836HIG0</accession>
<comment type="caution">
    <text evidence="2">The sequence shown here is derived from an EMBL/GenBank/DDBJ whole genome shotgun (WGS) entry which is preliminary data.</text>
</comment>
<proteinExistence type="predicted"/>
<dbReference type="KEGG" id="loi:92360644"/>
<organism evidence="2 3">
    <name type="scientific">Leishmania orientalis</name>
    <dbReference type="NCBI Taxonomy" id="2249476"/>
    <lineage>
        <taxon>Eukaryota</taxon>
        <taxon>Discoba</taxon>
        <taxon>Euglenozoa</taxon>
        <taxon>Kinetoplastea</taxon>
        <taxon>Metakinetoplastina</taxon>
        <taxon>Trypanosomatida</taxon>
        <taxon>Trypanosomatidae</taxon>
        <taxon>Leishmaniinae</taxon>
        <taxon>Leishmania</taxon>
    </lineage>
</organism>
<evidence type="ECO:0000256" key="1">
    <source>
        <dbReference type="SAM" id="MobiDB-lite"/>
    </source>
</evidence>
<feature type="region of interest" description="Disordered" evidence="1">
    <location>
        <begin position="506"/>
        <end position="613"/>
    </location>
</feature>
<feature type="region of interest" description="Disordered" evidence="1">
    <location>
        <begin position="646"/>
        <end position="689"/>
    </location>
</feature>
<reference evidence="3" key="1">
    <citation type="journal article" date="2021" name="Microbiol. Resour. Announc.">
        <title>LGAAP: Leishmaniinae Genome Assembly and Annotation Pipeline.</title>
        <authorList>
            <person name="Almutairi H."/>
            <person name="Urbaniak M.D."/>
            <person name="Bates M.D."/>
            <person name="Jariyapan N."/>
            <person name="Kwakye-Nuako G."/>
            <person name="Thomaz-Soccol V."/>
            <person name="Al-Salem W.S."/>
            <person name="Dillon R.J."/>
            <person name="Bates P.A."/>
            <person name="Gatherer D."/>
        </authorList>
    </citation>
    <scope>NUCLEOTIDE SEQUENCE [LARGE SCALE GENOMIC DNA]</scope>
</reference>
<dbReference type="GeneID" id="92360644"/>
<feature type="compositionally biased region" description="Low complexity" evidence="1">
    <location>
        <begin position="520"/>
        <end position="535"/>
    </location>
</feature>
<dbReference type="PANTHER" id="PTHR38148">
    <property type="entry name" value="BAR DOMAIN-CONTAINING PROTEIN"/>
    <property type="match status" value="1"/>
</dbReference>